<feature type="region of interest" description="Disordered" evidence="1">
    <location>
        <begin position="151"/>
        <end position="181"/>
    </location>
</feature>
<keyword evidence="3" id="KW-1185">Reference proteome</keyword>
<protein>
    <submittedName>
        <fullName evidence="2">Uncharacterized protein</fullName>
    </submittedName>
</protein>
<evidence type="ECO:0000313" key="3">
    <source>
        <dbReference type="Proteomes" id="UP000826195"/>
    </source>
</evidence>
<dbReference type="AlphaFoldDB" id="A0AAV7IUY0"/>
<dbReference type="Proteomes" id="UP000826195">
    <property type="component" value="Unassembled WGS sequence"/>
</dbReference>
<proteinExistence type="predicted"/>
<name>A0AAV7IUY0_COTGL</name>
<gene>
    <name evidence="2" type="ORF">KQX54_018954</name>
</gene>
<evidence type="ECO:0000256" key="1">
    <source>
        <dbReference type="SAM" id="MobiDB-lite"/>
    </source>
</evidence>
<sequence length="387" mass="45374">MSEPNTTSPSALREQSIDESIESIDSVKSTIEQFKEGFKILYTNYLQNVESEKKLTVPFESLRKADSLYNKLLESVDKFTKALTTDYLTIRSTIIYELKIVSNLSGHLYNQLNIRFVEEFIAKMNELNHSELKEIFALNIIELTPCNNEPTIESMDTEPIDSNSNQGGSKRRRDDDDGTNDEVVANKRQKKRMSYFLPLNSSITAEDLRTNVVIIGDYSAERINRLLHNAMMTWNIFQDMDEDSFIKQESFGDFCDQFLYLLPIKRIRLNKIDQILKIFRQVKQLDDKFTKNNLKSLDEVLLMNNPQMMEIKREYLTKRKQITDLFYYYLYYLMDNWLSKKMPNCSESTVNELTLLTDDVNETQIVLFMDEKVLSQLKNQVESVREI</sequence>
<accession>A0AAV7IUY0</accession>
<organism evidence="2 3">
    <name type="scientific">Cotesia glomerata</name>
    <name type="common">Lepidopteran parasitic wasp</name>
    <name type="synonym">Apanteles glomeratus</name>
    <dbReference type="NCBI Taxonomy" id="32391"/>
    <lineage>
        <taxon>Eukaryota</taxon>
        <taxon>Metazoa</taxon>
        <taxon>Ecdysozoa</taxon>
        <taxon>Arthropoda</taxon>
        <taxon>Hexapoda</taxon>
        <taxon>Insecta</taxon>
        <taxon>Pterygota</taxon>
        <taxon>Neoptera</taxon>
        <taxon>Endopterygota</taxon>
        <taxon>Hymenoptera</taxon>
        <taxon>Apocrita</taxon>
        <taxon>Ichneumonoidea</taxon>
        <taxon>Braconidae</taxon>
        <taxon>Microgastrinae</taxon>
        <taxon>Cotesia</taxon>
    </lineage>
</organism>
<dbReference type="EMBL" id="JAHXZJ010001119">
    <property type="protein sequence ID" value="KAH0555442.1"/>
    <property type="molecule type" value="Genomic_DNA"/>
</dbReference>
<evidence type="ECO:0000313" key="2">
    <source>
        <dbReference type="EMBL" id="KAH0555442.1"/>
    </source>
</evidence>
<comment type="caution">
    <text evidence="2">The sequence shown here is derived from an EMBL/GenBank/DDBJ whole genome shotgun (WGS) entry which is preliminary data.</text>
</comment>
<reference evidence="2 3" key="1">
    <citation type="journal article" date="2021" name="J. Hered.">
        <title>A chromosome-level genome assembly of the parasitoid wasp, Cotesia glomerata (Hymenoptera: Braconidae).</title>
        <authorList>
            <person name="Pinto B.J."/>
            <person name="Weis J.J."/>
            <person name="Gamble T."/>
            <person name="Ode P.J."/>
            <person name="Paul R."/>
            <person name="Zaspel J.M."/>
        </authorList>
    </citation>
    <scope>NUCLEOTIDE SEQUENCE [LARGE SCALE GENOMIC DNA]</scope>
    <source>
        <strain evidence="2">CgM1</strain>
    </source>
</reference>